<accession>A0A927EXV9</accession>
<name>A0A927EXV9_9ACTN</name>
<gene>
    <name evidence="9" type="primary">cobG</name>
    <name evidence="9" type="ORF">IF129_10525</name>
</gene>
<evidence type="ECO:0000313" key="9">
    <source>
        <dbReference type="EMBL" id="MBD3931990.1"/>
    </source>
</evidence>
<feature type="domain" description="Nitrite/Sulfite reductase ferredoxin-like" evidence="8">
    <location>
        <begin position="278"/>
        <end position="340"/>
    </location>
</feature>
<evidence type="ECO:0000256" key="6">
    <source>
        <dbReference type="ARBA" id="ARBA00023014"/>
    </source>
</evidence>
<keyword evidence="10" id="KW-1185">Reference proteome</keyword>
<dbReference type="NCBIfam" id="TIGR02435">
    <property type="entry name" value="CobG"/>
    <property type="match status" value="1"/>
</dbReference>
<dbReference type="EC" id="1.14.13.83" evidence="9"/>
<evidence type="ECO:0000256" key="1">
    <source>
        <dbReference type="ARBA" id="ARBA00022485"/>
    </source>
</evidence>
<proteinExistence type="predicted"/>
<dbReference type="Pfam" id="PF03460">
    <property type="entry name" value="NIR_SIR_ferr"/>
    <property type="match status" value="2"/>
</dbReference>
<feature type="region of interest" description="Disordered" evidence="7">
    <location>
        <begin position="246"/>
        <end position="278"/>
    </location>
</feature>
<evidence type="ECO:0000256" key="4">
    <source>
        <dbReference type="ARBA" id="ARBA00023002"/>
    </source>
</evidence>
<dbReference type="InterPro" id="IPR051329">
    <property type="entry name" value="NIR_SIR_4Fe-4S"/>
</dbReference>
<dbReference type="Proteomes" id="UP000632289">
    <property type="component" value="Unassembled WGS sequence"/>
</dbReference>
<evidence type="ECO:0000256" key="7">
    <source>
        <dbReference type="SAM" id="MobiDB-lite"/>
    </source>
</evidence>
<dbReference type="PANTHER" id="PTHR32439">
    <property type="entry name" value="FERREDOXIN--NITRITE REDUCTASE, CHLOROPLASTIC"/>
    <property type="match status" value="1"/>
</dbReference>
<keyword evidence="5" id="KW-0408">Iron</keyword>
<keyword evidence="4 9" id="KW-0560">Oxidoreductase</keyword>
<reference evidence="9" key="1">
    <citation type="submission" date="2020-09" db="EMBL/GenBank/DDBJ databases">
        <title>Secondary metabolite and genome analysis of marine Streptomyces chumphonensis KK1-2T.</title>
        <authorList>
            <person name="Phongsopitanun W."/>
            <person name="Kanchanasin P."/>
            <person name="Pittayakhajonwut P."/>
            <person name="Suwanborirux K."/>
            <person name="Tanasupawat S."/>
        </authorList>
    </citation>
    <scope>NUCLEOTIDE SEQUENCE</scope>
    <source>
        <strain evidence="9">KK1-2</strain>
    </source>
</reference>
<dbReference type="InterPro" id="IPR005117">
    <property type="entry name" value="NiRdtase/SiRdtase_haem-b_fer"/>
</dbReference>
<sequence>MLPGMPTPPAPPPFPDGPPPPEGGDACPGSLRPHTADDGLLVRVRIPGGVLTTRQAQVAADAADRLGDGTLHLTSRGNVQLRGLRSDGVRELAGLLTAAGLLPSARHERVRNVVASPLSARDGRGHRDVRPWLRELDALLCASNSAPELSGRFLFALDDGRGDVLALGPDVTLLASPAGDAVLYVADTAAARVPAAEAPRAALLAAETFLTAARECAARTWRVTELPGGPGALARALPQRLRDAGLAAAPPPAPRTAPPTAPPAAPPTPGVLPGAGPDGPVTLSVHAPFGALGTARWRALVDAARLGDADELTLTPWRGVLVPGLPRARAEEAAARLAAAGLVTDPASPWPGVGACVGRPGCAKALADVRADAAAALPDPAPATPAASGTGGVPVYWSGCARRCGHPRGEHVDVLATGDGYRVTAPDGHTVHLPAPAAGGAPPPGRTAAALAAARVGTRTTGGSATGTATR</sequence>
<dbReference type="PANTHER" id="PTHR32439:SF9">
    <property type="entry name" value="BLR3264 PROTEIN"/>
    <property type="match status" value="1"/>
</dbReference>
<dbReference type="AlphaFoldDB" id="A0A927EXV9"/>
<keyword evidence="3" id="KW-0479">Metal-binding</keyword>
<dbReference type="EMBL" id="JACXYU010000004">
    <property type="protein sequence ID" value="MBD3931990.1"/>
    <property type="molecule type" value="Genomic_DNA"/>
</dbReference>
<dbReference type="SUPFAM" id="SSF56014">
    <property type="entry name" value="Nitrite and sulphite reductase 4Fe-4S domain-like"/>
    <property type="match status" value="1"/>
</dbReference>
<protein>
    <submittedName>
        <fullName evidence="9">Precorrin-3B synthase</fullName>
        <ecNumber evidence="9">1.14.13.83</ecNumber>
    </submittedName>
</protein>
<dbReference type="InterPro" id="IPR012798">
    <property type="entry name" value="Cbl_synth_CobG-like"/>
</dbReference>
<keyword evidence="1" id="KW-0004">4Fe-4S</keyword>
<keyword evidence="2" id="KW-0349">Heme</keyword>
<evidence type="ECO:0000259" key="8">
    <source>
        <dbReference type="Pfam" id="PF03460"/>
    </source>
</evidence>
<dbReference type="Gene3D" id="3.90.480.10">
    <property type="entry name" value="Sulfite Reductase Hemoprotein,Domain 2"/>
    <property type="match status" value="1"/>
</dbReference>
<dbReference type="InterPro" id="IPR045854">
    <property type="entry name" value="NO2/SO3_Rdtase_4Fe4S_sf"/>
</dbReference>
<evidence type="ECO:0000256" key="5">
    <source>
        <dbReference type="ARBA" id="ARBA00023004"/>
    </source>
</evidence>
<comment type="caution">
    <text evidence="9">The sequence shown here is derived from an EMBL/GenBank/DDBJ whole genome shotgun (WGS) entry which is preliminary data.</text>
</comment>
<feature type="domain" description="Nitrite/Sulfite reductase ferredoxin-like" evidence="8">
    <location>
        <begin position="37"/>
        <end position="98"/>
    </location>
</feature>
<dbReference type="GO" id="GO:0046872">
    <property type="term" value="F:metal ion binding"/>
    <property type="evidence" value="ECO:0007669"/>
    <property type="project" value="UniProtKB-KW"/>
</dbReference>
<feature type="region of interest" description="Disordered" evidence="7">
    <location>
        <begin position="1"/>
        <end position="36"/>
    </location>
</feature>
<dbReference type="SUPFAM" id="SSF55124">
    <property type="entry name" value="Nitrite/Sulfite reductase N-terminal domain-like"/>
    <property type="match status" value="2"/>
</dbReference>
<evidence type="ECO:0000313" key="10">
    <source>
        <dbReference type="Proteomes" id="UP000632289"/>
    </source>
</evidence>
<dbReference type="GO" id="GO:0043818">
    <property type="term" value="F:precorrin-3B synthase activity"/>
    <property type="evidence" value="ECO:0007669"/>
    <property type="project" value="UniProtKB-EC"/>
</dbReference>
<feature type="compositionally biased region" description="Pro residues" evidence="7">
    <location>
        <begin position="249"/>
        <end position="270"/>
    </location>
</feature>
<dbReference type="GO" id="GO:0051539">
    <property type="term" value="F:4 iron, 4 sulfur cluster binding"/>
    <property type="evidence" value="ECO:0007669"/>
    <property type="project" value="UniProtKB-KW"/>
</dbReference>
<keyword evidence="6" id="KW-0411">Iron-sulfur</keyword>
<organism evidence="9 10">
    <name type="scientific">Streptomyces chumphonensis</name>
    <dbReference type="NCBI Taxonomy" id="1214925"/>
    <lineage>
        <taxon>Bacteria</taxon>
        <taxon>Bacillati</taxon>
        <taxon>Actinomycetota</taxon>
        <taxon>Actinomycetes</taxon>
        <taxon>Kitasatosporales</taxon>
        <taxon>Streptomycetaceae</taxon>
        <taxon>Streptomyces</taxon>
    </lineage>
</organism>
<dbReference type="InterPro" id="IPR036136">
    <property type="entry name" value="Nit/Sulf_reduc_fer-like_dom_sf"/>
</dbReference>
<evidence type="ECO:0000256" key="3">
    <source>
        <dbReference type="ARBA" id="ARBA00022723"/>
    </source>
</evidence>
<dbReference type="Gene3D" id="3.30.413.10">
    <property type="entry name" value="Sulfite Reductase Hemoprotein, domain 1"/>
    <property type="match status" value="1"/>
</dbReference>
<feature type="compositionally biased region" description="Pro residues" evidence="7">
    <location>
        <begin position="1"/>
        <end position="22"/>
    </location>
</feature>
<evidence type="ECO:0000256" key="2">
    <source>
        <dbReference type="ARBA" id="ARBA00022617"/>
    </source>
</evidence>